<evidence type="ECO:0000256" key="1">
    <source>
        <dbReference type="ARBA" id="ARBA00006484"/>
    </source>
</evidence>
<dbReference type="Proteomes" id="UP000051221">
    <property type="component" value="Unassembled WGS sequence"/>
</dbReference>
<dbReference type="InterPro" id="IPR036291">
    <property type="entry name" value="NAD(P)-bd_dom_sf"/>
</dbReference>
<dbReference type="GO" id="GO:0016616">
    <property type="term" value="F:oxidoreductase activity, acting on the CH-OH group of donors, NAD or NADP as acceptor"/>
    <property type="evidence" value="ECO:0007669"/>
    <property type="project" value="TreeGrafter"/>
</dbReference>
<comment type="caution">
    <text evidence="3">The sequence shown here is derived from an EMBL/GenBank/DDBJ whole genome shotgun (WGS) entry which is preliminary data.</text>
</comment>
<sequence length="250" mass="26534">MNKVVMVTGGTRGIGFQTAKKYLSQGDKVAIASIDSEEVIQQALAELSSLGEVIFIECNVADAEQCRLAVGQTVAKFGRIDILAHVAGVVGQRVPLIEADLDDILNTIQINLMGTIQLCHEVGKVMVNQRSGVIINVGSICGTIANTESIGYHASKGGVRMATQAMARELSPYGIRVLSVAPGWVKTAMIDKPIEEIGSKLHMKGRIIEPTEIADAIYLLSLPEASAINGSTVMIDDGYSSFKGVDGYVA</sequence>
<dbReference type="PANTHER" id="PTHR42760">
    <property type="entry name" value="SHORT-CHAIN DEHYDROGENASES/REDUCTASES FAMILY MEMBER"/>
    <property type="match status" value="1"/>
</dbReference>
<dbReference type="CDD" id="cd05233">
    <property type="entry name" value="SDR_c"/>
    <property type="match status" value="1"/>
</dbReference>
<dbReference type="InterPro" id="IPR002347">
    <property type="entry name" value="SDR_fam"/>
</dbReference>
<dbReference type="SUPFAM" id="SSF51735">
    <property type="entry name" value="NAD(P)-binding Rossmann-fold domains"/>
    <property type="match status" value="1"/>
</dbReference>
<evidence type="ECO:0000313" key="4">
    <source>
        <dbReference type="Proteomes" id="UP000051221"/>
    </source>
</evidence>
<dbReference type="EMBL" id="LKHS01000010">
    <property type="protein sequence ID" value="KQH85556.1"/>
    <property type="molecule type" value="Genomic_DNA"/>
</dbReference>
<dbReference type="Pfam" id="PF13561">
    <property type="entry name" value="adh_short_C2"/>
    <property type="match status" value="1"/>
</dbReference>
<proteinExistence type="inferred from homology"/>
<reference evidence="3 4" key="1">
    <citation type="submission" date="2015-08" db="EMBL/GenBank/DDBJ databases">
        <title>Antibacterial properties of a collection of Vibrionaceae strains.</title>
        <authorList>
            <person name="Giubergia S."/>
        </authorList>
    </citation>
    <scope>NUCLEOTIDE SEQUENCE [LARGE SCALE GENOMIC DNA]</scope>
    <source>
        <strain evidence="3 4">S0821</strain>
    </source>
</reference>
<organism evidence="3 4">
    <name type="scientific">Vibrio furnissii</name>
    <dbReference type="NCBI Taxonomy" id="29494"/>
    <lineage>
        <taxon>Bacteria</taxon>
        <taxon>Pseudomonadati</taxon>
        <taxon>Pseudomonadota</taxon>
        <taxon>Gammaproteobacteria</taxon>
        <taxon>Vibrionales</taxon>
        <taxon>Vibrionaceae</taxon>
        <taxon>Vibrio</taxon>
    </lineage>
</organism>
<dbReference type="PANTHER" id="PTHR42760:SF133">
    <property type="entry name" value="3-OXOACYL-[ACYL-CARRIER-PROTEIN] REDUCTASE"/>
    <property type="match status" value="1"/>
</dbReference>
<protein>
    <submittedName>
        <fullName evidence="3">Short-chain dehydrogenase</fullName>
    </submittedName>
</protein>
<dbReference type="InParanoid" id="A0A0Q2XYQ9"/>
<name>A0A0Q2XYQ9_VIBFU</name>
<dbReference type="PRINTS" id="PR00081">
    <property type="entry name" value="GDHRDH"/>
</dbReference>
<dbReference type="Gene3D" id="3.40.50.720">
    <property type="entry name" value="NAD(P)-binding Rossmann-like Domain"/>
    <property type="match status" value="1"/>
</dbReference>
<keyword evidence="4" id="KW-1185">Reference proteome</keyword>
<keyword evidence="2" id="KW-0560">Oxidoreductase</keyword>
<dbReference type="PRINTS" id="PR00080">
    <property type="entry name" value="SDRFAMILY"/>
</dbReference>
<accession>A0A0Q2XYQ9</accession>
<comment type="similarity">
    <text evidence="1">Belongs to the short-chain dehydrogenases/reductases (SDR) family.</text>
</comment>
<dbReference type="AlphaFoldDB" id="A0A0Q2XYQ9"/>
<gene>
    <name evidence="3" type="ORF">AMR76_13720</name>
</gene>
<dbReference type="FunFam" id="3.40.50.720:FF:000084">
    <property type="entry name" value="Short-chain dehydrogenase reductase"/>
    <property type="match status" value="1"/>
</dbReference>
<evidence type="ECO:0000313" key="3">
    <source>
        <dbReference type="EMBL" id="KQH85556.1"/>
    </source>
</evidence>
<evidence type="ECO:0000256" key="2">
    <source>
        <dbReference type="ARBA" id="ARBA00023002"/>
    </source>
</evidence>
<dbReference type="RefSeq" id="WP_055466381.1">
    <property type="nucleotide sequence ID" value="NZ_CP089603.1"/>
</dbReference>